<proteinExistence type="predicted"/>
<organism evidence="1 2">
    <name type="scientific">Capsella rubella</name>
    <dbReference type="NCBI Taxonomy" id="81985"/>
    <lineage>
        <taxon>Eukaryota</taxon>
        <taxon>Viridiplantae</taxon>
        <taxon>Streptophyta</taxon>
        <taxon>Embryophyta</taxon>
        <taxon>Tracheophyta</taxon>
        <taxon>Spermatophyta</taxon>
        <taxon>Magnoliopsida</taxon>
        <taxon>eudicotyledons</taxon>
        <taxon>Gunneridae</taxon>
        <taxon>Pentapetalae</taxon>
        <taxon>rosids</taxon>
        <taxon>malvids</taxon>
        <taxon>Brassicales</taxon>
        <taxon>Brassicaceae</taxon>
        <taxon>Camelineae</taxon>
        <taxon>Capsella</taxon>
    </lineage>
</organism>
<feature type="non-terminal residue" evidence="1">
    <location>
        <position position="200"/>
    </location>
</feature>
<dbReference type="eggNOG" id="ENOG502QUI6">
    <property type="taxonomic scope" value="Eukaryota"/>
</dbReference>
<gene>
    <name evidence="1" type="ORF">CARUB_v10025675mg</name>
</gene>
<name>R0G1V5_9BRAS</name>
<protein>
    <submittedName>
        <fullName evidence="1">Uncharacterized protein</fullName>
    </submittedName>
</protein>
<accession>R0G1V5</accession>
<dbReference type="EMBL" id="KB870808">
    <property type="protein sequence ID" value="EOA29387.1"/>
    <property type="molecule type" value="Genomic_DNA"/>
</dbReference>
<evidence type="ECO:0000313" key="2">
    <source>
        <dbReference type="Proteomes" id="UP000029121"/>
    </source>
</evidence>
<dbReference type="STRING" id="81985.R0G1V5"/>
<dbReference type="AlphaFoldDB" id="R0G1V5"/>
<sequence length="200" mass="23544">MNNYRFKDLTPLGREFLLDQLKRKYKKYKKLMQNSTGITVDPVTFVIFASNSWRKDREALKELMNEGINDDETQFPETQENEEFTTRGRKQLFESTLTDTMNGFREFQRQSLQKFRQNLFYLLELSSDTDFYCACIHAFKICCRKYFIDLGERSTEDKLRFVQALTRYSHDSEFVGTCLISGQNCGSPCPSNFTFSSPYS</sequence>
<evidence type="ECO:0000313" key="1">
    <source>
        <dbReference type="EMBL" id="EOA29387.1"/>
    </source>
</evidence>
<dbReference type="Proteomes" id="UP000029121">
    <property type="component" value="Unassembled WGS sequence"/>
</dbReference>
<reference evidence="2" key="1">
    <citation type="journal article" date="2013" name="Nat. Genet.">
        <title>The Capsella rubella genome and the genomic consequences of rapid mating system evolution.</title>
        <authorList>
            <person name="Slotte T."/>
            <person name="Hazzouri K.M."/>
            <person name="Agren J.A."/>
            <person name="Koenig D."/>
            <person name="Maumus F."/>
            <person name="Guo Y.L."/>
            <person name="Steige K."/>
            <person name="Platts A.E."/>
            <person name="Escobar J.S."/>
            <person name="Newman L.K."/>
            <person name="Wang W."/>
            <person name="Mandakova T."/>
            <person name="Vello E."/>
            <person name="Smith L.M."/>
            <person name="Henz S.R."/>
            <person name="Steffen J."/>
            <person name="Takuno S."/>
            <person name="Brandvain Y."/>
            <person name="Coop G."/>
            <person name="Andolfatto P."/>
            <person name="Hu T.T."/>
            <person name="Blanchette M."/>
            <person name="Clark R.M."/>
            <person name="Quesneville H."/>
            <person name="Nordborg M."/>
            <person name="Gaut B.S."/>
            <person name="Lysak M.A."/>
            <person name="Jenkins J."/>
            <person name="Grimwood J."/>
            <person name="Chapman J."/>
            <person name="Prochnik S."/>
            <person name="Shu S."/>
            <person name="Rokhsar D."/>
            <person name="Schmutz J."/>
            <person name="Weigel D."/>
            <person name="Wright S.I."/>
        </authorList>
    </citation>
    <scope>NUCLEOTIDE SEQUENCE [LARGE SCALE GENOMIC DNA]</scope>
    <source>
        <strain evidence="2">cv. Monte Gargano</strain>
    </source>
</reference>
<keyword evidence="2" id="KW-1185">Reference proteome</keyword>